<organism evidence="6 7">
    <name type="scientific">Frigoriglobus tundricola</name>
    <dbReference type="NCBI Taxonomy" id="2774151"/>
    <lineage>
        <taxon>Bacteria</taxon>
        <taxon>Pseudomonadati</taxon>
        <taxon>Planctomycetota</taxon>
        <taxon>Planctomycetia</taxon>
        <taxon>Gemmatales</taxon>
        <taxon>Gemmataceae</taxon>
        <taxon>Frigoriglobus</taxon>
    </lineage>
</organism>
<feature type="region of interest" description="Disordered" evidence="4">
    <location>
        <begin position="92"/>
        <end position="129"/>
    </location>
</feature>
<dbReference type="AlphaFoldDB" id="A0A6M5Z0H2"/>
<dbReference type="InterPro" id="IPR013325">
    <property type="entry name" value="RNA_pol_sigma_r2"/>
</dbReference>
<dbReference type="GO" id="GO:0016987">
    <property type="term" value="F:sigma factor activity"/>
    <property type="evidence" value="ECO:0007669"/>
    <property type="project" value="UniProtKB-KW"/>
</dbReference>
<dbReference type="RefSeq" id="WP_171474768.1">
    <property type="nucleotide sequence ID" value="NZ_CP053452.2"/>
</dbReference>
<evidence type="ECO:0000313" key="7">
    <source>
        <dbReference type="Proteomes" id="UP000503447"/>
    </source>
</evidence>
<keyword evidence="2" id="KW-0731">Sigma factor</keyword>
<dbReference type="Proteomes" id="UP000503447">
    <property type="component" value="Chromosome"/>
</dbReference>
<sequence length="129" mass="13418">MIGHTGGVVLRAARAAASGTGAGTAATDRALLARFAGGDQAAFTALVERHMGMVLGVCRRALPNPHDADDACQAVFLVLARRAEGALGRIGGELAVRHRPQSRRERRPRRRPARPARGPSRATGAGVAP</sequence>
<dbReference type="Pfam" id="PF04542">
    <property type="entry name" value="Sigma70_r2"/>
    <property type="match status" value="1"/>
</dbReference>
<keyword evidence="1" id="KW-0805">Transcription regulation</keyword>
<protein>
    <recommendedName>
        <fullName evidence="5">RNA polymerase sigma-70 region 2 domain-containing protein</fullName>
    </recommendedName>
</protein>
<evidence type="ECO:0000256" key="3">
    <source>
        <dbReference type="ARBA" id="ARBA00023163"/>
    </source>
</evidence>
<evidence type="ECO:0000259" key="5">
    <source>
        <dbReference type="Pfam" id="PF04542"/>
    </source>
</evidence>
<dbReference type="Gene3D" id="1.10.1740.10">
    <property type="match status" value="1"/>
</dbReference>
<dbReference type="PANTHER" id="PTHR43133:SF51">
    <property type="entry name" value="RNA POLYMERASE SIGMA FACTOR"/>
    <property type="match status" value="1"/>
</dbReference>
<dbReference type="GO" id="GO:0006352">
    <property type="term" value="P:DNA-templated transcription initiation"/>
    <property type="evidence" value="ECO:0007669"/>
    <property type="project" value="InterPro"/>
</dbReference>
<evidence type="ECO:0000313" key="6">
    <source>
        <dbReference type="EMBL" id="QJW99887.1"/>
    </source>
</evidence>
<keyword evidence="3" id="KW-0804">Transcription</keyword>
<evidence type="ECO:0000256" key="4">
    <source>
        <dbReference type="SAM" id="MobiDB-lite"/>
    </source>
</evidence>
<dbReference type="SUPFAM" id="SSF88946">
    <property type="entry name" value="Sigma2 domain of RNA polymerase sigma factors"/>
    <property type="match status" value="1"/>
</dbReference>
<evidence type="ECO:0000256" key="2">
    <source>
        <dbReference type="ARBA" id="ARBA00023082"/>
    </source>
</evidence>
<dbReference type="InterPro" id="IPR039425">
    <property type="entry name" value="RNA_pol_sigma-70-like"/>
</dbReference>
<gene>
    <name evidence="6" type="ORF">FTUN_7510</name>
</gene>
<dbReference type="KEGG" id="ftj:FTUN_7510"/>
<dbReference type="EMBL" id="CP053452">
    <property type="protein sequence ID" value="QJW99887.1"/>
    <property type="molecule type" value="Genomic_DNA"/>
</dbReference>
<evidence type="ECO:0000256" key="1">
    <source>
        <dbReference type="ARBA" id="ARBA00023015"/>
    </source>
</evidence>
<feature type="domain" description="RNA polymerase sigma-70 region 2" evidence="5">
    <location>
        <begin position="46"/>
        <end position="84"/>
    </location>
</feature>
<feature type="compositionally biased region" description="Basic residues" evidence="4">
    <location>
        <begin position="97"/>
        <end position="114"/>
    </location>
</feature>
<dbReference type="PANTHER" id="PTHR43133">
    <property type="entry name" value="RNA POLYMERASE ECF-TYPE SIGMA FACTO"/>
    <property type="match status" value="1"/>
</dbReference>
<name>A0A6M5Z0H2_9BACT</name>
<reference evidence="7" key="1">
    <citation type="submission" date="2020-05" db="EMBL/GenBank/DDBJ databases">
        <title>Frigoriglobus tundricola gen. nov., sp. nov., a psychrotolerant cellulolytic planctomycete of the family Gemmataceae with two divergent copies of 16S rRNA gene.</title>
        <authorList>
            <person name="Kulichevskaya I.S."/>
            <person name="Ivanova A.A."/>
            <person name="Naumoff D.G."/>
            <person name="Beletsky A.V."/>
            <person name="Rijpstra W.I.C."/>
            <person name="Sinninghe Damste J.S."/>
            <person name="Mardanov A.V."/>
            <person name="Ravin N.V."/>
            <person name="Dedysh S.N."/>
        </authorList>
    </citation>
    <scope>NUCLEOTIDE SEQUENCE [LARGE SCALE GENOMIC DNA]</scope>
    <source>
        <strain evidence="7">PL17</strain>
    </source>
</reference>
<dbReference type="InterPro" id="IPR007627">
    <property type="entry name" value="RNA_pol_sigma70_r2"/>
</dbReference>
<keyword evidence="7" id="KW-1185">Reference proteome</keyword>
<accession>A0A6M5Z0H2</accession>
<proteinExistence type="predicted"/>